<dbReference type="Gramene" id="TraesCAD_scaffold_023204_01G000300.1">
    <property type="protein sequence ID" value="TraesCAD_scaffold_023204_01G000300.1"/>
    <property type="gene ID" value="TraesCAD_scaffold_023204_01G000300"/>
</dbReference>
<dbReference type="Gramene" id="TraesSTA2D03G01093350.1">
    <property type="protein sequence ID" value="TraesSTA2D03G01093350.1.CDS1"/>
    <property type="gene ID" value="TraesSTA2D03G01093350"/>
</dbReference>
<dbReference type="Gramene" id="TraesCS2D03G0166000.1">
    <property type="protein sequence ID" value="TraesCS2D03G0166000.1.CDS1"/>
    <property type="gene ID" value="TraesCS2D03G0166000"/>
</dbReference>
<sequence>MESLKLDAKTLQRQREENRKEFSDFSKQVSTNFMVMQGYFTNMQASRLDKLISAIVTEPRKLISAIVTEPRTDEGQTPPPGSIRFGDLPTTPTQGAVNKEVPNSSPGQGNVNIAEKPDLA</sequence>
<organism evidence="2">
    <name type="scientific">Triticum aestivum</name>
    <name type="common">Wheat</name>
    <dbReference type="NCBI Taxonomy" id="4565"/>
    <lineage>
        <taxon>Eukaryota</taxon>
        <taxon>Viridiplantae</taxon>
        <taxon>Streptophyta</taxon>
        <taxon>Embryophyta</taxon>
        <taxon>Tracheophyta</taxon>
        <taxon>Spermatophyta</taxon>
        <taxon>Magnoliopsida</taxon>
        <taxon>Liliopsida</taxon>
        <taxon>Poales</taxon>
        <taxon>Poaceae</taxon>
        <taxon>BOP clade</taxon>
        <taxon>Pooideae</taxon>
        <taxon>Triticodae</taxon>
        <taxon>Triticeae</taxon>
        <taxon>Triticinae</taxon>
        <taxon>Triticum</taxon>
    </lineage>
</organism>
<dbReference type="Gramene" id="TraesCLE_scaffold_094385_01G000200.1">
    <property type="protein sequence ID" value="TraesCLE_scaffold_094385_01G000200.1"/>
    <property type="gene ID" value="TraesCLE_scaffold_094385_01G000200"/>
</dbReference>
<dbReference type="Gramene" id="TraesMAC2D03G01103160.1">
    <property type="protein sequence ID" value="TraesMAC2D03G01103160.1.CDS1"/>
    <property type="gene ID" value="TraesMAC2D03G01103160"/>
</dbReference>
<dbReference type="Gramene" id="TraesWEE_scaffold_105714_01G000200.1">
    <property type="protein sequence ID" value="TraesWEE_scaffold_105714_01G000200.1"/>
    <property type="gene ID" value="TraesWEE_scaffold_105714_01G000200"/>
</dbReference>
<accession>A0A3B6D6Y2</accession>
<dbReference type="Gramene" id="TraesRN2D0100184300.1">
    <property type="protein sequence ID" value="TraesRN2D0100184300.1"/>
    <property type="gene ID" value="TraesRN2D0100184300"/>
</dbReference>
<feature type="compositionally biased region" description="Polar residues" evidence="1">
    <location>
        <begin position="90"/>
        <end position="111"/>
    </location>
</feature>
<dbReference type="EnsemblPlants" id="TraesCS2D02G083800.1">
    <property type="protein sequence ID" value="TraesCS2D02G083800.1.cds1"/>
    <property type="gene ID" value="TraesCS2D02G083800"/>
</dbReference>
<evidence type="ECO:0000256" key="1">
    <source>
        <dbReference type="SAM" id="MobiDB-lite"/>
    </source>
</evidence>
<keyword evidence="3" id="KW-1185">Reference proteome</keyword>
<dbReference type="Gramene" id="TraesJAG2D03G01107980.1">
    <property type="protein sequence ID" value="TraesJAG2D03G01107980.1.CDS1"/>
    <property type="gene ID" value="TraesJAG2D03G01107980"/>
</dbReference>
<reference evidence="2" key="1">
    <citation type="submission" date="2018-08" db="EMBL/GenBank/DDBJ databases">
        <authorList>
            <person name="Rossello M."/>
        </authorList>
    </citation>
    <scope>NUCLEOTIDE SEQUENCE [LARGE SCALE GENOMIC DNA]</scope>
    <source>
        <strain evidence="2">cv. Chinese Spring</strain>
    </source>
</reference>
<protein>
    <submittedName>
        <fullName evidence="2">Uncharacterized protein</fullName>
    </submittedName>
</protein>
<dbReference type="Gramene" id="TraesJUL2D03G01110690.1">
    <property type="protein sequence ID" value="TraesJUL2D03G01110690.1.CDS1"/>
    <property type="gene ID" value="TraesJUL2D03G01110690"/>
</dbReference>
<dbReference type="Gramene" id="TraesPARA_EIv1.0_0643450.1">
    <property type="protein sequence ID" value="TraesPARA_EIv1.0_0643450.1.CDS1"/>
    <property type="gene ID" value="TraesPARA_EIv1.0_0643450"/>
</dbReference>
<dbReference type="Gramene" id="TraesARI2D03G01120980.1">
    <property type="protein sequence ID" value="TraesARI2D03G01120980.1.CDS1"/>
    <property type="gene ID" value="TraesARI2D03G01120980"/>
</dbReference>
<dbReference type="Gramene" id="TraesROB_scaffold_109715_01G000200.1">
    <property type="protein sequence ID" value="TraesROB_scaffold_109715_01G000200.1"/>
    <property type="gene ID" value="TraesROB_scaffold_109715_01G000200"/>
</dbReference>
<dbReference type="Gramene" id="TraesSYM2D03G01118700.1">
    <property type="protein sequence ID" value="TraesSYM2D03G01118700.1.CDS1"/>
    <property type="gene ID" value="TraesSYM2D03G01118700"/>
</dbReference>
<dbReference type="Gramene" id="TraesLDM2D03G01105940.1">
    <property type="protein sequence ID" value="TraesLDM2D03G01105940.1.CDS1"/>
    <property type="gene ID" value="TraesLDM2D03G01105940"/>
</dbReference>
<dbReference type="Gramene" id="TraesNOR2D03G01120600.1">
    <property type="protein sequence ID" value="TraesNOR2D03G01120600.1.CDS1"/>
    <property type="gene ID" value="TraesNOR2D03G01120600"/>
</dbReference>
<dbReference type="Gramene" id="TraesLAC2D03G01056390.1">
    <property type="protein sequence ID" value="TraesLAC2D03G01056390.1.CDS1"/>
    <property type="gene ID" value="TraesLAC2D03G01056390"/>
</dbReference>
<dbReference type="Gramene" id="TraesCS2D02G083800.1">
    <property type="protein sequence ID" value="TraesCS2D02G083800.1.cds1"/>
    <property type="gene ID" value="TraesCS2D02G083800"/>
</dbReference>
<feature type="region of interest" description="Disordered" evidence="1">
    <location>
        <begin position="67"/>
        <end position="120"/>
    </location>
</feature>
<name>A0A3B6D6Y2_WHEAT</name>
<proteinExistence type="predicted"/>
<dbReference type="Proteomes" id="UP000019116">
    <property type="component" value="Chromosome 2D"/>
</dbReference>
<feature type="region of interest" description="Disordered" evidence="1">
    <location>
        <begin position="1"/>
        <end position="23"/>
    </location>
</feature>
<evidence type="ECO:0000313" key="3">
    <source>
        <dbReference type="Proteomes" id="UP000019116"/>
    </source>
</evidence>
<reference evidence="2" key="2">
    <citation type="submission" date="2018-10" db="UniProtKB">
        <authorList>
            <consortium name="EnsemblPlants"/>
        </authorList>
    </citation>
    <scope>IDENTIFICATION</scope>
</reference>
<evidence type="ECO:0000313" key="2">
    <source>
        <dbReference type="EnsemblPlants" id="TraesCS2D02G083800.1.cds1"/>
    </source>
</evidence>
<dbReference type="AlphaFoldDB" id="A0A3B6D6Y2"/>